<dbReference type="Pfam" id="PF02515">
    <property type="entry name" value="CoA_transf_3"/>
    <property type="match status" value="1"/>
</dbReference>
<evidence type="ECO:0000313" key="3">
    <source>
        <dbReference type="Proteomes" id="UP000266305"/>
    </source>
</evidence>
<accession>A0AAX1URQ8</accession>
<protein>
    <submittedName>
        <fullName evidence="2">CoA transferase</fullName>
    </submittedName>
</protein>
<evidence type="ECO:0000256" key="1">
    <source>
        <dbReference type="SAM" id="MobiDB-lite"/>
    </source>
</evidence>
<dbReference type="PANTHER" id="PTHR48228:SF5">
    <property type="entry name" value="ALPHA-METHYLACYL-COA RACEMASE"/>
    <property type="match status" value="1"/>
</dbReference>
<dbReference type="RefSeq" id="WP_118998976.1">
    <property type="nucleotide sequence ID" value="NZ_QWGP01000001.1"/>
</dbReference>
<dbReference type="InterPro" id="IPR003673">
    <property type="entry name" value="CoA-Trfase_fam_III"/>
</dbReference>
<dbReference type="PANTHER" id="PTHR48228">
    <property type="entry name" value="SUCCINYL-COA--D-CITRAMALATE COA-TRANSFERASE"/>
    <property type="match status" value="1"/>
</dbReference>
<feature type="region of interest" description="Disordered" evidence="1">
    <location>
        <begin position="348"/>
        <end position="368"/>
    </location>
</feature>
<sequence length="393" mass="40815">MSLAEGGPEASGEAPAGPLAGLRIVEMVGLGPCPFAAMMLSDAGAEVIRVHPLAARAEIPLMDTEFDVLARGRRSIAIDLKRPEGVALLLDLAERADGLMEGFRPGVMERLGLGPAECHARNPRLVYGRMTGWGQDGPLAATAGHDLTYIALSGVLGALGPADRPPAVPLNLIGDFGGGGMMLAFGMVAALLQARTTGRGQVVDAAMTEGASLLAAMIWGFRAGGAWQDGRQANLLDGGAWFYGTYECADGRFLAVAPIEGRFARTLLERLGPEAAELRQGPPADWPAQRTRLAGILRTKPRDEWVALFAGTDACVAPVLDWSEAPEHPQARARESFVTVGGVTQPAPAPRFSGFAGPRPSPPARPGADTAEILARWGVDGGPAAATGALPTG</sequence>
<reference evidence="2 3" key="1">
    <citation type="submission" date="2018-08" db="EMBL/GenBank/DDBJ databases">
        <title>Draft genome sequence of Rhodobacter sphaeroides FY.</title>
        <authorList>
            <person name="Rayyan A."/>
            <person name="Meyer T.E."/>
            <person name="Kyndt J.A."/>
        </authorList>
    </citation>
    <scope>NUCLEOTIDE SEQUENCE [LARGE SCALE GENOMIC DNA]</scope>
    <source>
        <strain evidence="2 3">FY</strain>
    </source>
</reference>
<dbReference type="GO" id="GO:0016740">
    <property type="term" value="F:transferase activity"/>
    <property type="evidence" value="ECO:0007669"/>
    <property type="project" value="UniProtKB-KW"/>
</dbReference>
<dbReference type="EMBL" id="QWGP01000001">
    <property type="protein sequence ID" value="RHZ98564.1"/>
    <property type="molecule type" value="Genomic_DNA"/>
</dbReference>
<gene>
    <name evidence="2" type="ORF">D1114_00285</name>
</gene>
<dbReference type="InterPro" id="IPR044855">
    <property type="entry name" value="CoA-Trfase_III_dom3_sf"/>
</dbReference>
<organism evidence="2 3">
    <name type="scientific">Cereibacter sphaeroides</name>
    <name type="common">Rhodobacter sphaeroides</name>
    <dbReference type="NCBI Taxonomy" id="1063"/>
    <lineage>
        <taxon>Bacteria</taxon>
        <taxon>Pseudomonadati</taxon>
        <taxon>Pseudomonadota</taxon>
        <taxon>Alphaproteobacteria</taxon>
        <taxon>Rhodobacterales</taxon>
        <taxon>Paracoccaceae</taxon>
        <taxon>Cereibacter</taxon>
    </lineage>
</organism>
<comment type="caution">
    <text evidence="2">The sequence shown here is derived from an EMBL/GenBank/DDBJ whole genome shotgun (WGS) entry which is preliminary data.</text>
</comment>
<proteinExistence type="predicted"/>
<keyword evidence="2" id="KW-0808">Transferase</keyword>
<dbReference type="Proteomes" id="UP000266305">
    <property type="component" value="Unassembled WGS sequence"/>
</dbReference>
<name>A0AAX1URQ8_CERSP</name>
<evidence type="ECO:0000313" key="2">
    <source>
        <dbReference type="EMBL" id="RHZ98564.1"/>
    </source>
</evidence>
<dbReference type="Gene3D" id="3.30.1540.10">
    <property type="entry name" value="formyl-coa transferase, domain 3"/>
    <property type="match status" value="1"/>
</dbReference>
<dbReference type="Gene3D" id="3.40.50.10540">
    <property type="entry name" value="Crotonobetainyl-coa:carnitine coa-transferase, domain 1"/>
    <property type="match status" value="1"/>
</dbReference>
<dbReference type="AlphaFoldDB" id="A0AAX1URQ8"/>
<dbReference type="InterPro" id="IPR050509">
    <property type="entry name" value="CoA-transferase_III"/>
</dbReference>
<dbReference type="InterPro" id="IPR023606">
    <property type="entry name" value="CoA-Trfase_III_dom_1_sf"/>
</dbReference>
<dbReference type="SUPFAM" id="SSF89796">
    <property type="entry name" value="CoA-transferase family III (CaiB/BaiF)"/>
    <property type="match status" value="1"/>
</dbReference>